<evidence type="ECO:0000313" key="15">
    <source>
        <dbReference type="EMBL" id="TSJ75974.1"/>
    </source>
</evidence>
<organism evidence="14 17">
    <name type="scientific">Algibacter amylolyticus</name>
    <dbReference type="NCBI Taxonomy" id="1608400"/>
    <lineage>
        <taxon>Bacteria</taxon>
        <taxon>Pseudomonadati</taxon>
        <taxon>Bacteroidota</taxon>
        <taxon>Flavobacteriia</taxon>
        <taxon>Flavobacteriales</taxon>
        <taxon>Flavobacteriaceae</taxon>
        <taxon>Algibacter</taxon>
    </lineage>
</organism>
<gene>
    <name evidence="14" type="ORF">F2B50_09000</name>
    <name evidence="15" type="ORF">FPF71_09000</name>
</gene>
<evidence type="ECO:0000313" key="17">
    <source>
        <dbReference type="Proteomes" id="UP000322315"/>
    </source>
</evidence>
<dbReference type="SUPFAM" id="SSF52172">
    <property type="entry name" value="CheY-like"/>
    <property type="match status" value="1"/>
</dbReference>
<feature type="modified residue" description="4-aspartylphosphate" evidence="9">
    <location>
        <position position="1150"/>
    </location>
</feature>
<dbReference type="FunFam" id="1.10.287.130:FF:000045">
    <property type="entry name" value="Two-component system sensor histidine kinase/response regulator"/>
    <property type="match status" value="1"/>
</dbReference>
<dbReference type="Gene3D" id="2.60.40.10">
    <property type="entry name" value="Immunoglobulins"/>
    <property type="match status" value="1"/>
</dbReference>
<reference evidence="14" key="3">
    <citation type="submission" date="2019-09" db="EMBL/GenBank/DDBJ databases">
        <authorList>
            <person name="Zhang D.-C."/>
        </authorList>
    </citation>
    <scope>NUCLEOTIDE SEQUENCE</scope>
    <source>
        <strain evidence="14">RU-4-M-4</strain>
    </source>
</reference>
<dbReference type="SUPFAM" id="SSF46689">
    <property type="entry name" value="Homeodomain-like"/>
    <property type="match status" value="1"/>
</dbReference>
<dbReference type="Gene3D" id="1.10.287.130">
    <property type="match status" value="1"/>
</dbReference>
<dbReference type="SUPFAM" id="SSF63829">
    <property type="entry name" value="Calcium-dependent phosphotriesterase"/>
    <property type="match status" value="3"/>
</dbReference>
<dbReference type="PRINTS" id="PR00344">
    <property type="entry name" value="BCTRLSENSOR"/>
</dbReference>
<dbReference type="Gene3D" id="2.130.10.10">
    <property type="entry name" value="YVTN repeat-like/Quinoprotein amine dehydrogenase"/>
    <property type="match status" value="3"/>
</dbReference>
<evidence type="ECO:0000256" key="8">
    <source>
        <dbReference type="ARBA" id="ARBA00023163"/>
    </source>
</evidence>
<proteinExistence type="predicted"/>
<dbReference type="SMART" id="SM00448">
    <property type="entry name" value="REC"/>
    <property type="match status" value="1"/>
</dbReference>
<comment type="caution">
    <text evidence="14">The sequence shown here is derived from an EMBL/GenBank/DDBJ whole genome shotgun (WGS) entry which is preliminary data.</text>
</comment>
<evidence type="ECO:0000256" key="1">
    <source>
        <dbReference type="ARBA" id="ARBA00000085"/>
    </source>
</evidence>
<dbReference type="RefSeq" id="WP_144116352.1">
    <property type="nucleotide sequence ID" value="NZ_JACHGE010000006.1"/>
</dbReference>
<dbReference type="Pfam" id="PF07495">
    <property type="entry name" value="Y_Y_Y"/>
    <property type="match status" value="1"/>
</dbReference>
<dbReference type="SMART" id="SM00387">
    <property type="entry name" value="HATPase_c"/>
    <property type="match status" value="1"/>
</dbReference>
<feature type="chain" id="PRO_5024370972" description="histidine kinase" evidence="10">
    <location>
        <begin position="23"/>
        <end position="1345"/>
    </location>
</feature>
<keyword evidence="10" id="KW-0732">Signal</keyword>
<accession>A0A5M7B664</accession>
<dbReference type="InterPro" id="IPR018060">
    <property type="entry name" value="HTH_AraC"/>
</dbReference>
<dbReference type="Gene3D" id="3.40.50.2300">
    <property type="match status" value="1"/>
</dbReference>
<dbReference type="PROSITE" id="PS50110">
    <property type="entry name" value="RESPONSE_REGULATORY"/>
    <property type="match status" value="1"/>
</dbReference>
<keyword evidence="5" id="KW-0418">Kinase</keyword>
<reference evidence="14 17" key="1">
    <citation type="journal article" date="2015" name="Int. J. Syst. Evol. Microbiol.">
        <title>Algibacter amylolyticus sp. nov., isolated from intertidal sediment.</title>
        <authorList>
            <person name="Zhang D.C."/>
            <person name="Wu J."/>
            <person name="Neuner K."/>
            <person name="Yao J."/>
            <person name="Margesin R."/>
        </authorList>
    </citation>
    <scope>NUCLEOTIDE SEQUENCE [LARGE SCALE GENOMIC DNA]</scope>
    <source>
        <strain evidence="14 17">RU-4-M-4</strain>
    </source>
</reference>
<evidence type="ECO:0000313" key="16">
    <source>
        <dbReference type="Proteomes" id="UP000315145"/>
    </source>
</evidence>
<dbReference type="InterPro" id="IPR018062">
    <property type="entry name" value="HTH_AraC-typ_CS"/>
</dbReference>
<dbReference type="InterPro" id="IPR036097">
    <property type="entry name" value="HisK_dim/P_sf"/>
</dbReference>
<reference evidence="15 16" key="2">
    <citation type="submission" date="2019-07" db="EMBL/GenBank/DDBJ databases">
        <title>Algibacter marinivivus sp. nov., isolated from the surface of a marine red alga.</title>
        <authorList>
            <person name="Zhong X."/>
            <person name="Xu W."/>
            <person name="Zhang Y."/>
            <person name="Zhang Q."/>
            <person name="Du Z."/>
        </authorList>
    </citation>
    <scope>NUCLEOTIDE SEQUENCE [LARGE SCALE GENOMIC DNA]</scope>
    <source>
        <strain evidence="15 16">RU-4-M-4</strain>
    </source>
</reference>
<name>A0A5M7B664_9FLAO</name>
<dbReference type="PANTHER" id="PTHR43547">
    <property type="entry name" value="TWO-COMPONENT HISTIDINE KINASE"/>
    <property type="match status" value="1"/>
</dbReference>
<dbReference type="InterPro" id="IPR004358">
    <property type="entry name" value="Sig_transdc_His_kin-like_C"/>
</dbReference>
<dbReference type="InterPro" id="IPR036890">
    <property type="entry name" value="HATPase_C_sf"/>
</dbReference>
<dbReference type="PROSITE" id="PS00041">
    <property type="entry name" value="HTH_ARAC_FAMILY_1"/>
    <property type="match status" value="1"/>
</dbReference>
<dbReference type="InterPro" id="IPR011110">
    <property type="entry name" value="Reg_prop"/>
</dbReference>
<comment type="catalytic activity">
    <reaction evidence="1">
        <text>ATP + protein L-histidine = ADP + protein N-phospho-L-histidine.</text>
        <dbReference type="EC" id="2.7.13.3"/>
    </reaction>
</comment>
<evidence type="ECO:0000259" key="12">
    <source>
        <dbReference type="PROSITE" id="PS50109"/>
    </source>
</evidence>
<keyword evidence="4" id="KW-0808">Transferase</keyword>
<dbReference type="InterPro" id="IPR011123">
    <property type="entry name" value="Y_Y_Y"/>
</dbReference>
<dbReference type="PROSITE" id="PS50109">
    <property type="entry name" value="HIS_KIN"/>
    <property type="match status" value="1"/>
</dbReference>
<dbReference type="Pfam" id="PF07494">
    <property type="entry name" value="Reg_prop"/>
    <property type="match status" value="4"/>
</dbReference>
<dbReference type="GO" id="GO:0003700">
    <property type="term" value="F:DNA-binding transcription factor activity"/>
    <property type="evidence" value="ECO:0007669"/>
    <property type="project" value="InterPro"/>
</dbReference>
<evidence type="ECO:0000256" key="10">
    <source>
        <dbReference type="SAM" id="SignalP"/>
    </source>
</evidence>
<evidence type="ECO:0000256" key="2">
    <source>
        <dbReference type="ARBA" id="ARBA00012438"/>
    </source>
</evidence>
<dbReference type="Proteomes" id="UP000315145">
    <property type="component" value="Unassembled WGS sequence"/>
</dbReference>
<keyword evidence="3 9" id="KW-0597">Phosphoprotein</keyword>
<dbReference type="Pfam" id="PF00512">
    <property type="entry name" value="HisKA"/>
    <property type="match status" value="1"/>
</dbReference>
<dbReference type="EMBL" id="VMBF01000005">
    <property type="protein sequence ID" value="TSJ75974.1"/>
    <property type="molecule type" value="Genomic_DNA"/>
</dbReference>
<dbReference type="EMBL" id="VWRS01000005">
    <property type="protein sequence ID" value="KAA5824809.1"/>
    <property type="molecule type" value="Genomic_DNA"/>
</dbReference>
<evidence type="ECO:0000256" key="4">
    <source>
        <dbReference type="ARBA" id="ARBA00022679"/>
    </source>
</evidence>
<dbReference type="Gene3D" id="3.30.565.10">
    <property type="entry name" value="Histidine kinase-like ATPase, C-terminal domain"/>
    <property type="match status" value="1"/>
</dbReference>
<dbReference type="Gene3D" id="1.10.10.60">
    <property type="entry name" value="Homeodomain-like"/>
    <property type="match status" value="2"/>
</dbReference>
<dbReference type="InterPro" id="IPR003661">
    <property type="entry name" value="HisK_dim/P_dom"/>
</dbReference>
<dbReference type="CDD" id="cd17574">
    <property type="entry name" value="REC_OmpR"/>
    <property type="match status" value="1"/>
</dbReference>
<dbReference type="Proteomes" id="UP000322315">
    <property type="component" value="Unassembled WGS sequence"/>
</dbReference>
<feature type="domain" description="HTH araC/xylS-type" evidence="11">
    <location>
        <begin position="1249"/>
        <end position="1345"/>
    </location>
</feature>
<dbReference type="CDD" id="cd00075">
    <property type="entry name" value="HATPase"/>
    <property type="match status" value="1"/>
</dbReference>
<dbReference type="InterPro" id="IPR011006">
    <property type="entry name" value="CheY-like_superfamily"/>
</dbReference>
<evidence type="ECO:0000256" key="9">
    <source>
        <dbReference type="PROSITE-ProRule" id="PRU00169"/>
    </source>
</evidence>
<dbReference type="FunFam" id="3.30.565.10:FF:000006">
    <property type="entry name" value="Sensor histidine kinase WalK"/>
    <property type="match status" value="1"/>
</dbReference>
<evidence type="ECO:0000259" key="11">
    <source>
        <dbReference type="PROSITE" id="PS01124"/>
    </source>
</evidence>
<dbReference type="Pfam" id="PF00072">
    <property type="entry name" value="Response_reg"/>
    <property type="match status" value="1"/>
</dbReference>
<feature type="signal peptide" evidence="10">
    <location>
        <begin position="1"/>
        <end position="22"/>
    </location>
</feature>
<dbReference type="InterPro" id="IPR015943">
    <property type="entry name" value="WD40/YVTN_repeat-like_dom_sf"/>
</dbReference>
<keyword evidence="6" id="KW-0805">Transcription regulation</keyword>
<feature type="domain" description="Response regulatory" evidence="13">
    <location>
        <begin position="1102"/>
        <end position="1217"/>
    </location>
</feature>
<dbReference type="GO" id="GO:0000155">
    <property type="term" value="F:phosphorelay sensor kinase activity"/>
    <property type="evidence" value="ECO:0007669"/>
    <property type="project" value="InterPro"/>
</dbReference>
<dbReference type="InterPro" id="IPR009057">
    <property type="entry name" value="Homeodomain-like_sf"/>
</dbReference>
<dbReference type="OrthoDB" id="799853at2"/>
<evidence type="ECO:0000256" key="7">
    <source>
        <dbReference type="ARBA" id="ARBA00023125"/>
    </source>
</evidence>
<dbReference type="SMART" id="SM00342">
    <property type="entry name" value="HTH_ARAC"/>
    <property type="match status" value="1"/>
</dbReference>
<dbReference type="Pfam" id="PF12833">
    <property type="entry name" value="HTH_18"/>
    <property type="match status" value="1"/>
</dbReference>
<dbReference type="InterPro" id="IPR001789">
    <property type="entry name" value="Sig_transdc_resp-reg_receiver"/>
</dbReference>
<keyword evidence="7" id="KW-0238">DNA-binding</keyword>
<dbReference type="SMART" id="SM00388">
    <property type="entry name" value="HisKA"/>
    <property type="match status" value="1"/>
</dbReference>
<evidence type="ECO:0000313" key="14">
    <source>
        <dbReference type="EMBL" id="KAA5824809.1"/>
    </source>
</evidence>
<feature type="domain" description="Histidine kinase" evidence="12">
    <location>
        <begin position="828"/>
        <end position="1062"/>
    </location>
</feature>
<dbReference type="InterPro" id="IPR013783">
    <property type="entry name" value="Ig-like_fold"/>
</dbReference>
<evidence type="ECO:0000256" key="3">
    <source>
        <dbReference type="ARBA" id="ARBA00022553"/>
    </source>
</evidence>
<evidence type="ECO:0000256" key="5">
    <source>
        <dbReference type="ARBA" id="ARBA00022777"/>
    </source>
</evidence>
<dbReference type="Pfam" id="PF02518">
    <property type="entry name" value="HATPase_c"/>
    <property type="match status" value="1"/>
</dbReference>
<dbReference type="PROSITE" id="PS01124">
    <property type="entry name" value="HTH_ARAC_FAMILY_2"/>
    <property type="match status" value="1"/>
</dbReference>
<dbReference type="SUPFAM" id="SSF55874">
    <property type="entry name" value="ATPase domain of HSP90 chaperone/DNA topoisomerase II/histidine kinase"/>
    <property type="match status" value="1"/>
</dbReference>
<evidence type="ECO:0000259" key="13">
    <source>
        <dbReference type="PROSITE" id="PS50110"/>
    </source>
</evidence>
<keyword evidence="16" id="KW-1185">Reference proteome</keyword>
<dbReference type="InterPro" id="IPR005467">
    <property type="entry name" value="His_kinase_dom"/>
</dbReference>
<dbReference type="InterPro" id="IPR003594">
    <property type="entry name" value="HATPase_dom"/>
</dbReference>
<dbReference type="GO" id="GO:0043565">
    <property type="term" value="F:sequence-specific DNA binding"/>
    <property type="evidence" value="ECO:0007669"/>
    <property type="project" value="InterPro"/>
</dbReference>
<keyword evidence="8" id="KW-0804">Transcription</keyword>
<sequence>MNKFIHSAFLIIVLNTTSNLFAQIHFENLNTRAGLSQNTVLSVCQDSLGFMWFGTGKNGLNKYDGNSFTYFKHQQNNINSLSSNHITKLLSGKNGSLWIGTENGLNYYNAFNETITRVNYKTQNGIIYSFDKQVVRSLKKEKNGTLWLVTSAGLFIKSPKDPIFREYTTPLTSPILEIEPLNDGKYLISSGKFVYLFNKNKNELQKTSLIDSNKVAAITTIYKDISGNLFFGNSRNGFAVFLKNENKTIYYLAGESNGLKNGVIRSFCENKKGEVFIGTANGLYIFNSESLKLKGYFSEQKNDVGLSHNSIHSIVKDVSGNLWFGTFSGGVNIKYATNYSFKSFKHSENLNNSISSNIINTFYEDEYGMWIGTDGKSISLLNNGKFKNFVNSNLSSHIKAVYKKDKNHLWLGSHDLGKDDYGLVLFNEDSGLVEKKLFQNFSVYGIQKDKSGMLWLASNTKGLLFLNENTLQLEKRLLPDELKSKTKVITYWKKKDIMFICSTNNIFIYNFNLNQFIEIQDNPLKNSTYEINDLFIDSTDNVWIGTSNGLLKLTHLNLINGNNTIHKLETLNINVKSINEGVNNSIWVSSFEGLSHISKDFTKIQTYDQQYKIQGNEFINKSSYKSKDHTLWFGGNEGFTKFHSSKLEKNLYVPPIVLTKIEIDNKNYLPKDSTGLDIETITFKKRIDLKYYQKNITLTAAALNYIIPNKNQYEWVLSKDNESIINGNSPIININNLNTGSYILSIKASNNDGVWVDSPLELELNILPPWWKSNFAYAIYFFLGACIVMLVRKKYKDRKKILHELELEKIEKIKDKELQEEKLMFFTNVSHEIRTPLTLISGPIHHALSISNNNEITENLLIAEKNTNYLKELVNQILDFRKIEKNAKSLKLFRTDINAFIENICYSFNNPSANSNTNITFNSTFENRIFIDRDVINKIVRNLISNAIKFNLNESPILVNLSEKPLKQISKLHNSFSVGKINKKEQIVIITVEDSGIGITKNLLPKIFNRFFQVDDSKNKHLGSGIGLSLVKSLVLLHKGSIKVESEHNKGTRFTVTLPINKDYYNSEEFVFKSETIEKQKTEKIAYKIKENKLEIIKNKNTVLLVDDNEELLNWMVSFLSKEFNCLTAENGKKAINIANKMNPDIIVSDVMMPKMNGFEICKTLKNKINTSHIPIILLTAKTFEEDVKEGFDSGANSYINKPFNPEILIKTIGNFINLKKTIVDKYNANYRDSSLIEKLSIHDRKIIDKANSYIESNISDTNMSVEKMASDLAMSRSTLFRKIKVITNTSPNDYIKNYRLSIALELIKEKEYSINEISEKVGFNDFYYFRKCFIQKFGVKPDYV</sequence>
<protein>
    <recommendedName>
        <fullName evidence="2">histidine kinase</fullName>
        <ecNumber evidence="2">2.7.13.3</ecNumber>
    </recommendedName>
</protein>
<dbReference type="EC" id="2.7.13.3" evidence="2"/>
<dbReference type="SUPFAM" id="SSF47384">
    <property type="entry name" value="Homodimeric domain of signal transducing histidine kinase"/>
    <property type="match status" value="1"/>
</dbReference>
<evidence type="ECO:0000256" key="6">
    <source>
        <dbReference type="ARBA" id="ARBA00023015"/>
    </source>
</evidence>
<dbReference type="PANTHER" id="PTHR43547:SF2">
    <property type="entry name" value="HYBRID SIGNAL TRANSDUCTION HISTIDINE KINASE C"/>
    <property type="match status" value="1"/>
</dbReference>
<dbReference type="CDD" id="cd00082">
    <property type="entry name" value="HisKA"/>
    <property type="match status" value="1"/>
</dbReference>